<dbReference type="PROSITE" id="PS50206">
    <property type="entry name" value="RHODANESE_3"/>
    <property type="match status" value="1"/>
</dbReference>
<dbReference type="SMART" id="SM00450">
    <property type="entry name" value="RHOD"/>
    <property type="match status" value="1"/>
</dbReference>
<dbReference type="InterPro" id="IPR036873">
    <property type="entry name" value="Rhodanese-like_dom_sf"/>
</dbReference>
<dbReference type="InterPro" id="IPR001763">
    <property type="entry name" value="Rhodanese-like_dom"/>
</dbReference>
<dbReference type="Proteomes" id="UP000249354">
    <property type="component" value="Unassembled WGS sequence"/>
</dbReference>
<dbReference type="Pfam" id="PF00581">
    <property type="entry name" value="Rhodanese"/>
    <property type="match status" value="1"/>
</dbReference>
<gene>
    <name evidence="3" type="ORF">DCF25_11970</name>
</gene>
<dbReference type="EMBL" id="QBMC01000075">
    <property type="protein sequence ID" value="PZO16812.1"/>
    <property type="molecule type" value="Genomic_DNA"/>
</dbReference>
<evidence type="ECO:0000256" key="1">
    <source>
        <dbReference type="SAM" id="MobiDB-lite"/>
    </source>
</evidence>
<dbReference type="CDD" id="cd00158">
    <property type="entry name" value="RHOD"/>
    <property type="match status" value="1"/>
</dbReference>
<organism evidence="3 4">
    <name type="scientific">Leptolyngbya foveolarum</name>
    <dbReference type="NCBI Taxonomy" id="47253"/>
    <lineage>
        <taxon>Bacteria</taxon>
        <taxon>Bacillati</taxon>
        <taxon>Cyanobacteriota</taxon>
        <taxon>Cyanophyceae</taxon>
        <taxon>Leptolyngbyales</taxon>
        <taxon>Leptolyngbyaceae</taxon>
        <taxon>Leptolyngbya group</taxon>
        <taxon>Leptolyngbya</taxon>
    </lineage>
</organism>
<feature type="region of interest" description="Disordered" evidence="1">
    <location>
        <begin position="1"/>
        <end position="27"/>
    </location>
</feature>
<dbReference type="AlphaFoldDB" id="A0A2W4U8A7"/>
<proteinExistence type="predicted"/>
<dbReference type="Gene3D" id="3.40.250.10">
    <property type="entry name" value="Rhodanese-like domain"/>
    <property type="match status" value="1"/>
</dbReference>
<dbReference type="SUPFAM" id="SSF52821">
    <property type="entry name" value="Rhodanese/Cell cycle control phosphatase"/>
    <property type="match status" value="1"/>
</dbReference>
<name>A0A2W4U8A7_9CYAN</name>
<comment type="caution">
    <text evidence="3">The sequence shown here is derived from an EMBL/GenBank/DDBJ whole genome shotgun (WGS) entry which is preliminary data.</text>
</comment>
<reference evidence="3 4" key="2">
    <citation type="submission" date="2018-06" db="EMBL/GenBank/DDBJ databases">
        <title>Metagenomic assembly of (sub)arctic Cyanobacteria and their associated microbiome from non-axenic cultures.</title>
        <authorList>
            <person name="Baurain D."/>
        </authorList>
    </citation>
    <scope>NUCLEOTIDE SEQUENCE [LARGE SCALE GENOMIC DNA]</scope>
    <source>
        <strain evidence="3">ULC129bin1</strain>
    </source>
</reference>
<accession>A0A2W4U8A7</accession>
<evidence type="ECO:0000259" key="2">
    <source>
        <dbReference type="PROSITE" id="PS50206"/>
    </source>
</evidence>
<protein>
    <submittedName>
        <fullName evidence="3">Rhodanese-like domain-containing protein</fullName>
    </submittedName>
</protein>
<evidence type="ECO:0000313" key="4">
    <source>
        <dbReference type="Proteomes" id="UP000249354"/>
    </source>
</evidence>
<feature type="domain" description="Rhodanese" evidence="2">
    <location>
        <begin position="68"/>
        <end position="157"/>
    </location>
</feature>
<sequence>MDTKTSGDVFDAAKEKADQVDETAKSAERAVLDKVDDLQTAIGKATPVPTDFNAVSSPSDVRKRLDWGEPDLTIVDVRSREAFNEERIMGAIPGFDKETMELLTGSTSKDRDIYLYGNADQDAEQVASQLRSTGYKRVSIIKGGLSAWKAIDGTIEGQKSI</sequence>
<evidence type="ECO:0000313" key="3">
    <source>
        <dbReference type="EMBL" id="PZO16812.1"/>
    </source>
</evidence>
<reference evidence="4" key="1">
    <citation type="submission" date="2018-04" db="EMBL/GenBank/DDBJ databases">
        <authorList>
            <person name="Cornet L."/>
        </authorList>
    </citation>
    <scope>NUCLEOTIDE SEQUENCE [LARGE SCALE GENOMIC DNA]</scope>
</reference>